<evidence type="ECO:0000313" key="1">
    <source>
        <dbReference type="EMBL" id="CDP06303.1"/>
    </source>
</evidence>
<sequence length="66" mass="7618">MGNGVGARWKKKKQLIERLIYAEGAQSELYTLFFNWIGPRIDFIPGIDGPSEWTDQGMNAKKRIYL</sequence>
<keyword evidence="2" id="KW-1185">Reference proteome</keyword>
<dbReference type="PhylomeDB" id="A0A068UFA8"/>
<dbReference type="InParanoid" id="A0A068UFA8"/>
<accession>A0A068UFA8</accession>
<dbReference type="Proteomes" id="UP000295252">
    <property type="component" value="Chromosome XI"/>
</dbReference>
<dbReference type="STRING" id="49390.A0A068UFA8"/>
<gene>
    <name evidence="1" type="ORF">GSCOC_T00023071001</name>
</gene>
<evidence type="ECO:0000313" key="2">
    <source>
        <dbReference type="Proteomes" id="UP000295252"/>
    </source>
</evidence>
<proteinExistence type="predicted"/>
<protein>
    <submittedName>
        <fullName evidence="1">Uncharacterized protein</fullName>
    </submittedName>
</protein>
<reference evidence="2" key="1">
    <citation type="journal article" date="2014" name="Science">
        <title>The coffee genome provides insight into the convergent evolution of caffeine biosynthesis.</title>
        <authorList>
            <person name="Denoeud F."/>
            <person name="Carretero-Paulet L."/>
            <person name="Dereeper A."/>
            <person name="Droc G."/>
            <person name="Guyot R."/>
            <person name="Pietrella M."/>
            <person name="Zheng C."/>
            <person name="Alberti A."/>
            <person name="Anthony F."/>
            <person name="Aprea G."/>
            <person name="Aury J.M."/>
            <person name="Bento P."/>
            <person name="Bernard M."/>
            <person name="Bocs S."/>
            <person name="Campa C."/>
            <person name="Cenci A."/>
            <person name="Combes M.C."/>
            <person name="Crouzillat D."/>
            <person name="Da Silva C."/>
            <person name="Daddiego L."/>
            <person name="De Bellis F."/>
            <person name="Dussert S."/>
            <person name="Garsmeur O."/>
            <person name="Gayraud T."/>
            <person name="Guignon V."/>
            <person name="Jahn K."/>
            <person name="Jamilloux V."/>
            <person name="Joet T."/>
            <person name="Labadie K."/>
            <person name="Lan T."/>
            <person name="Leclercq J."/>
            <person name="Lepelley M."/>
            <person name="Leroy T."/>
            <person name="Li L.T."/>
            <person name="Librado P."/>
            <person name="Lopez L."/>
            <person name="Munoz A."/>
            <person name="Noel B."/>
            <person name="Pallavicini A."/>
            <person name="Perrotta G."/>
            <person name="Poncet V."/>
            <person name="Pot D."/>
            <person name="Priyono X."/>
            <person name="Rigoreau M."/>
            <person name="Rouard M."/>
            <person name="Rozas J."/>
            <person name="Tranchant-Dubreuil C."/>
            <person name="VanBuren R."/>
            <person name="Zhang Q."/>
            <person name="Andrade A.C."/>
            <person name="Argout X."/>
            <person name="Bertrand B."/>
            <person name="de Kochko A."/>
            <person name="Graziosi G."/>
            <person name="Henry R.J."/>
            <person name="Jayarama X."/>
            <person name="Ming R."/>
            <person name="Nagai C."/>
            <person name="Rounsley S."/>
            <person name="Sankoff D."/>
            <person name="Giuliano G."/>
            <person name="Albert V.A."/>
            <person name="Wincker P."/>
            <person name="Lashermes P."/>
        </authorList>
    </citation>
    <scope>NUCLEOTIDE SEQUENCE [LARGE SCALE GENOMIC DNA]</scope>
    <source>
        <strain evidence="2">cv. DH200-94</strain>
    </source>
</reference>
<dbReference type="AlphaFoldDB" id="A0A068UFA8"/>
<organism evidence="1 2">
    <name type="scientific">Coffea canephora</name>
    <name type="common">Robusta coffee</name>
    <dbReference type="NCBI Taxonomy" id="49390"/>
    <lineage>
        <taxon>Eukaryota</taxon>
        <taxon>Viridiplantae</taxon>
        <taxon>Streptophyta</taxon>
        <taxon>Embryophyta</taxon>
        <taxon>Tracheophyta</taxon>
        <taxon>Spermatophyta</taxon>
        <taxon>Magnoliopsida</taxon>
        <taxon>eudicotyledons</taxon>
        <taxon>Gunneridae</taxon>
        <taxon>Pentapetalae</taxon>
        <taxon>asterids</taxon>
        <taxon>lamiids</taxon>
        <taxon>Gentianales</taxon>
        <taxon>Rubiaceae</taxon>
        <taxon>Ixoroideae</taxon>
        <taxon>Gardenieae complex</taxon>
        <taxon>Bertiereae - Coffeeae clade</taxon>
        <taxon>Coffeeae</taxon>
        <taxon>Coffea</taxon>
    </lineage>
</organism>
<dbReference type="Gramene" id="CDP06303">
    <property type="protein sequence ID" value="CDP06303"/>
    <property type="gene ID" value="GSCOC_T00023071001"/>
</dbReference>
<name>A0A068UFA8_COFCA</name>
<dbReference type="EMBL" id="HG739105">
    <property type="protein sequence ID" value="CDP06303.1"/>
    <property type="molecule type" value="Genomic_DNA"/>
</dbReference>